<proteinExistence type="predicted"/>
<feature type="compositionally biased region" description="Basic and acidic residues" evidence="1">
    <location>
        <begin position="1370"/>
        <end position="1394"/>
    </location>
</feature>
<feature type="compositionally biased region" description="Basic and acidic residues" evidence="1">
    <location>
        <begin position="1280"/>
        <end position="1307"/>
    </location>
</feature>
<dbReference type="STRING" id="1192034.CAP_4403"/>
<feature type="compositionally biased region" description="Basic and acidic residues" evidence="1">
    <location>
        <begin position="1241"/>
        <end position="1253"/>
    </location>
</feature>
<evidence type="ECO:0000256" key="1">
    <source>
        <dbReference type="SAM" id="MobiDB-lite"/>
    </source>
</evidence>
<feature type="region of interest" description="Disordered" evidence="1">
    <location>
        <begin position="1018"/>
        <end position="1041"/>
    </location>
</feature>
<protein>
    <submittedName>
        <fullName evidence="2">Uncharacterized protein</fullName>
    </submittedName>
</protein>
<reference evidence="2 3" key="1">
    <citation type="submission" date="2013-05" db="EMBL/GenBank/DDBJ databases">
        <title>Genome assembly of Chondromyces apiculatus DSM 436.</title>
        <authorList>
            <person name="Sharma G."/>
            <person name="Khatri I."/>
            <person name="Kaur C."/>
            <person name="Mayilraj S."/>
            <person name="Subramanian S."/>
        </authorList>
    </citation>
    <scope>NUCLEOTIDE SEQUENCE [LARGE SCALE GENOMIC DNA]</scope>
    <source>
        <strain evidence="2 3">DSM 436</strain>
    </source>
</reference>
<feature type="compositionally biased region" description="Basic and acidic residues" evidence="1">
    <location>
        <begin position="1579"/>
        <end position="1590"/>
    </location>
</feature>
<sequence>MLAEERSLPQGVVGVLHGERRPRRGLTPAARGVRGGEVARQRSHGPAVADDVVHQHEEHVDVWSQREQRGAQGRLGGQVEAVTHGGRQGFAQPRLVDVGDGQRGPRRGGVEDHLVRRAFHLREDGPQALVAGHDVAKGRLERLPVQRSGQAQRQGQVVGRRAALHLVQEPQAPLRERQGQPLRARLHGQRKPRLLRAVELGRQPGHGRRLEQAAQGQLGAEGGPDPAHQPRGEQRVPAQREEVLVDAHLGEGQHLGEQIAQDLLLGRSRPPLRALQAEIRCGQRVAIELAVGSEGQALQDHHRRGDHVLGQALAQVVAQRLRPRGAVREGDGVGHEPLPASVVLASDDCGLRELGVRGQRGLDLAELDAEAPDLHLGVEAPEELQRAVLAPAGMVAGAVHARAGWAERVGDEALRRQAWAVQVPPGEAGASDVQLAGNARGRQVQAPVEHVHLRVVDRLADGHRQRARREIGGQGAAGSDVGLGRAVVVVQATTGLHPVQLAHLTAQRQRFTRLGDVAQGRQGQPLLHRSFGERLHHQVRREQLLHLVLGEPAGQVLRAPAHAVGGHHQGLAEAKRGQDLLRRHVEAQGGELRDARACTARQGALVPEQEVHQGATGHHHALGNPRRAGGVDHVRRVLRHQQGRALGVGRGGGGEALQRRSGGGVVHHQPGRGHVVGNGRLCRPARQQHRGPGILQHRRDARGRVVRIHRDVGRARLQRRQERHDQVRGARQEQGDASLRASAPRDQRVRQPVRPGVDLGIGQRGVVEHHRCPFRQGQGLRLEQGWQADLGQCAGGVVVVAEQRLALLGGEQVDPAERQLGIGHRRLQQAQPPGHHRLDRGGVEQIARVLEHALDALATAVCAAPLAQREEQIELGGLQRHGHGGCGDPRQVEVGFRVVLQHQHDLEQRVVRQGADGVQDLDQELEGHVLMRVGPERRLARPTQQLREAGVPRGVGAQHQGVHEEADEVVEGMVGAASDGAPEDDVLARAEPRQERGQAGLEHHEEAGAALTGQLEQAPVQGRPQADGHGAAAGGGHQGAWTIGGQRKLLRHPGEGSGPVGDLGGEQAARIALVSEQPELPQGVVGVLHRQRRPARGAELAAGLVRGGQIVEQRAHRPAIAGDVMEQEEQDVLVGAEGKDLGAERGLDREIEAAPRRLGQQGWQGGGARRGDSQPRVGSGQVEDALVRHLVDHGEHGAQALVAAHHVCERGRERRHVEFAAQVERQRDVVGGAGAVHGLEEPEATLRERERQEIGTLGARQRQPRASGGVEARRQAGHRGRFEERAQRQLHAERGAEARDDLGGEQRVPAQREEVVLRAHPANPEQTAPDLGHHLLGPGAGRDEAGGVVGVGLRQRQGPAIELAVRRERQGLQHDERGGDHVLRQRRRQMDTQHLRRGPLPSRDHVRHEPLVPGDVLARDDRAGAHRGVQAEHRLDLAKLDAEAAQLHLVVDAAEELEVAVGQPPHEVSGAVEAGGRRAEGIGHEARLRQLRPVQVAVRETGAAKVQLSGDADGNGRAARIQHVHPGVRDRLADGRDIVPCRRDQARGRHHGALRRTVVVHQREGQIRRRTSAQGISPREQRSEVHALRP</sequence>
<feature type="region of interest" description="Disordered" evidence="1">
    <location>
        <begin position="1158"/>
        <end position="1178"/>
    </location>
</feature>
<dbReference type="AntiFam" id="ANF00178">
    <property type="entry name" value="Shadow ORF (opposite dhbF)"/>
</dbReference>
<keyword evidence="3" id="KW-1185">Reference proteome</keyword>
<feature type="compositionally biased region" description="Basic and acidic residues" evidence="1">
    <location>
        <begin position="228"/>
        <end position="237"/>
    </location>
</feature>
<feature type="region of interest" description="Disordered" evidence="1">
    <location>
        <begin position="717"/>
        <end position="750"/>
    </location>
</feature>
<gene>
    <name evidence="2" type="ORF">CAP_4403</name>
</gene>
<dbReference type="Proteomes" id="UP000019678">
    <property type="component" value="Unassembled WGS sequence"/>
</dbReference>
<feature type="region of interest" description="Disordered" evidence="1">
    <location>
        <begin position="1563"/>
        <end position="1590"/>
    </location>
</feature>
<organism evidence="2 3">
    <name type="scientific">Chondromyces apiculatus DSM 436</name>
    <dbReference type="NCBI Taxonomy" id="1192034"/>
    <lineage>
        <taxon>Bacteria</taxon>
        <taxon>Pseudomonadati</taxon>
        <taxon>Myxococcota</taxon>
        <taxon>Polyangia</taxon>
        <taxon>Polyangiales</taxon>
        <taxon>Polyangiaceae</taxon>
        <taxon>Chondromyces</taxon>
    </lineage>
</organism>
<dbReference type="eggNOG" id="ENOG5034B1N">
    <property type="taxonomic scope" value="Bacteria"/>
</dbReference>
<accession>A0A017T5Q6</accession>
<feature type="region of interest" description="Disordered" evidence="1">
    <location>
        <begin position="200"/>
        <end position="237"/>
    </location>
</feature>
<feature type="compositionally biased region" description="Gly residues" evidence="1">
    <location>
        <begin position="646"/>
        <end position="665"/>
    </location>
</feature>
<feature type="compositionally biased region" description="Basic and acidic residues" evidence="1">
    <location>
        <begin position="717"/>
        <end position="734"/>
    </location>
</feature>
<dbReference type="EMBL" id="ASRX01000032">
    <property type="protein sequence ID" value="EYF04583.1"/>
    <property type="molecule type" value="Genomic_DNA"/>
</dbReference>
<feature type="region of interest" description="Disordered" evidence="1">
    <location>
        <begin position="1241"/>
        <end position="1307"/>
    </location>
</feature>
<comment type="caution">
    <text evidence="2">The sequence shown here is derived from an EMBL/GenBank/DDBJ whole genome shotgun (WGS) entry which is preliminary data.</text>
</comment>
<evidence type="ECO:0000313" key="3">
    <source>
        <dbReference type="Proteomes" id="UP000019678"/>
    </source>
</evidence>
<feature type="region of interest" description="Disordered" evidence="1">
    <location>
        <begin position="1370"/>
        <end position="1408"/>
    </location>
</feature>
<evidence type="ECO:0000313" key="2">
    <source>
        <dbReference type="EMBL" id="EYF04583.1"/>
    </source>
</evidence>
<feature type="region of interest" description="Disordered" evidence="1">
    <location>
        <begin position="645"/>
        <end position="679"/>
    </location>
</feature>
<feature type="region of interest" description="Disordered" evidence="1">
    <location>
        <begin position="20"/>
        <end position="48"/>
    </location>
</feature>
<name>A0A017T5Q6_9BACT</name>